<dbReference type="STRING" id="1754191.A0A1Y1V4K2"/>
<reference evidence="3 4" key="1">
    <citation type="submission" date="2016-08" db="EMBL/GenBank/DDBJ databases">
        <title>Genomes of anaerobic fungi encode conserved fungal cellulosomes for biomass hydrolysis.</title>
        <authorList>
            <consortium name="DOE Joint Genome Institute"/>
            <person name="Haitjema C.H."/>
            <person name="Gilmore S.P."/>
            <person name="Henske J.K."/>
            <person name="Solomon K.V."/>
            <person name="De Groot R."/>
            <person name="Kuo A."/>
            <person name="Mondo S.J."/>
            <person name="Salamov A.A."/>
            <person name="Labutti K."/>
            <person name="Zhao Z."/>
            <person name="Chiniquy J."/>
            <person name="Barry K."/>
            <person name="Brewer H.M."/>
            <person name="Purvine S.O."/>
            <person name="Wright A.T."/>
            <person name="Boxma B."/>
            <person name="Van Alen T."/>
            <person name="Hackstein J.H."/>
            <person name="Baker S.E."/>
            <person name="Grigoriev I.V."/>
            <person name="O'Malley M.A."/>
        </authorList>
    </citation>
    <scope>NUCLEOTIDE SEQUENCE [LARGE SCALE GENOMIC DNA]</scope>
    <source>
        <strain evidence="4">finn</strain>
    </source>
</reference>
<feature type="compositionally biased region" description="Low complexity" evidence="1">
    <location>
        <begin position="24"/>
        <end position="80"/>
    </location>
</feature>
<keyword evidence="2" id="KW-0472">Membrane</keyword>
<feature type="compositionally biased region" description="Low complexity" evidence="1">
    <location>
        <begin position="115"/>
        <end position="140"/>
    </location>
</feature>
<proteinExistence type="predicted"/>
<protein>
    <submittedName>
        <fullName evidence="3">Uncharacterized protein</fullName>
    </submittedName>
</protein>
<dbReference type="AlphaFoldDB" id="A0A1Y1V4K2"/>
<feature type="region of interest" description="Disordered" evidence="1">
    <location>
        <begin position="1"/>
        <end position="140"/>
    </location>
</feature>
<evidence type="ECO:0000313" key="4">
    <source>
        <dbReference type="Proteomes" id="UP000193719"/>
    </source>
</evidence>
<comment type="caution">
    <text evidence="3">The sequence shown here is derived from an EMBL/GenBank/DDBJ whole genome shotgun (WGS) entry which is preliminary data.</text>
</comment>
<evidence type="ECO:0000256" key="2">
    <source>
        <dbReference type="SAM" id="Phobius"/>
    </source>
</evidence>
<dbReference type="Proteomes" id="UP000193719">
    <property type="component" value="Unassembled WGS sequence"/>
</dbReference>
<keyword evidence="4" id="KW-1185">Reference proteome</keyword>
<evidence type="ECO:0000313" key="3">
    <source>
        <dbReference type="EMBL" id="ORX45778.1"/>
    </source>
</evidence>
<organism evidence="3 4">
    <name type="scientific">Piromyces finnis</name>
    <dbReference type="NCBI Taxonomy" id="1754191"/>
    <lineage>
        <taxon>Eukaryota</taxon>
        <taxon>Fungi</taxon>
        <taxon>Fungi incertae sedis</taxon>
        <taxon>Chytridiomycota</taxon>
        <taxon>Chytridiomycota incertae sedis</taxon>
        <taxon>Neocallimastigomycetes</taxon>
        <taxon>Neocallimastigales</taxon>
        <taxon>Neocallimastigaceae</taxon>
        <taxon>Piromyces</taxon>
    </lineage>
</organism>
<feature type="transmembrane region" description="Helical" evidence="2">
    <location>
        <begin position="204"/>
        <end position="226"/>
    </location>
</feature>
<reference evidence="3 4" key="2">
    <citation type="submission" date="2016-08" db="EMBL/GenBank/DDBJ databases">
        <title>Pervasive Adenine N6-methylation of Active Genes in Fungi.</title>
        <authorList>
            <consortium name="DOE Joint Genome Institute"/>
            <person name="Mondo S.J."/>
            <person name="Dannebaum R.O."/>
            <person name="Kuo R.C."/>
            <person name="Labutti K."/>
            <person name="Haridas S."/>
            <person name="Kuo A."/>
            <person name="Salamov A."/>
            <person name="Ahrendt S.R."/>
            <person name="Lipzen A."/>
            <person name="Sullivan W."/>
            <person name="Andreopoulos W.B."/>
            <person name="Clum A."/>
            <person name="Lindquist E."/>
            <person name="Daum C."/>
            <person name="Ramamoorthy G.K."/>
            <person name="Gryganskyi A."/>
            <person name="Culley D."/>
            <person name="Magnuson J.K."/>
            <person name="James T.Y."/>
            <person name="O'Malley M.A."/>
            <person name="Stajich J.E."/>
            <person name="Spatafora J.W."/>
            <person name="Visel A."/>
            <person name="Grigoriev I.V."/>
        </authorList>
    </citation>
    <scope>NUCLEOTIDE SEQUENCE [LARGE SCALE GENOMIC DNA]</scope>
    <source>
        <strain evidence="4">finn</strain>
    </source>
</reference>
<dbReference type="OrthoDB" id="10681120at2759"/>
<keyword evidence="2" id="KW-1133">Transmembrane helix</keyword>
<dbReference type="EMBL" id="MCFH01000038">
    <property type="protein sequence ID" value="ORX45778.1"/>
    <property type="molecule type" value="Genomic_DNA"/>
</dbReference>
<keyword evidence="2" id="KW-0812">Transmembrane</keyword>
<name>A0A1Y1V4K2_9FUNG</name>
<accession>A0A1Y1V4K2</accession>
<gene>
    <name evidence="3" type="ORF">BCR36DRAFT_585534</name>
</gene>
<feature type="non-terminal residue" evidence="3">
    <location>
        <position position="342"/>
    </location>
</feature>
<sequence>MYINNEKKISSDEQNITNKLTKKQWQWPNWQQPQQNGWQPQQDSWQPQQNGWQPQQDSWQPQQNGWQPQQDGWQPQQNGWPQPPADWGVPNWPPQNNNNNNNDKKTTTKAKPKTTSKSSSKTKTTATSTINPTNATNNPNPIIAMDVTENNTNTNNDKMQYAQNNAVATTNQDNIDNKAGIDKEANVNTSDKNCNITVLSAGSWTGTTALVLSLISLFTLGALFIVHRKRSNGIMSDDMINFNNIAPLNGQTEDPNRDVLNEYEYSDSSISTIKGEGMSTVNINSTETISPIMAPDNGHEVINTLHDIIFDMSNENEISYNNDVLSVSQDMYIETAQSYIIN</sequence>
<feature type="compositionally biased region" description="Basic and acidic residues" evidence="1">
    <location>
        <begin position="1"/>
        <end position="11"/>
    </location>
</feature>
<evidence type="ECO:0000256" key="1">
    <source>
        <dbReference type="SAM" id="MobiDB-lite"/>
    </source>
</evidence>